<keyword evidence="3" id="KW-0862">Zinc</keyword>
<name>A0AAV7F1X5_ARIFI</name>
<dbReference type="GO" id="GO:0061630">
    <property type="term" value="F:ubiquitin protein ligase activity"/>
    <property type="evidence" value="ECO:0007669"/>
    <property type="project" value="TreeGrafter"/>
</dbReference>
<evidence type="ECO:0000313" key="7">
    <source>
        <dbReference type="Proteomes" id="UP000825729"/>
    </source>
</evidence>
<dbReference type="GO" id="GO:0016567">
    <property type="term" value="P:protein ubiquitination"/>
    <property type="evidence" value="ECO:0007669"/>
    <property type="project" value="TreeGrafter"/>
</dbReference>
<dbReference type="PANTHER" id="PTHR15710">
    <property type="entry name" value="E3 UBIQUITIN-PROTEIN LIGASE PRAJA"/>
    <property type="match status" value="1"/>
</dbReference>
<dbReference type="PROSITE" id="PS50089">
    <property type="entry name" value="ZF_RING_2"/>
    <property type="match status" value="1"/>
</dbReference>
<reference evidence="6 7" key="1">
    <citation type="submission" date="2021-07" db="EMBL/GenBank/DDBJ databases">
        <title>The Aristolochia fimbriata genome: insights into angiosperm evolution, floral development and chemical biosynthesis.</title>
        <authorList>
            <person name="Jiao Y."/>
        </authorList>
    </citation>
    <scope>NUCLEOTIDE SEQUENCE [LARGE SCALE GENOMIC DNA]</scope>
    <source>
        <strain evidence="6">IBCAS-2021</strain>
        <tissue evidence="6">Leaf</tissue>
    </source>
</reference>
<evidence type="ECO:0000256" key="1">
    <source>
        <dbReference type="ARBA" id="ARBA00022723"/>
    </source>
</evidence>
<gene>
    <name evidence="6" type="ORF">H6P81_006701</name>
</gene>
<keyword evidence="7" id="KW-1185">Reference proteome</keyword>
<dbReference type="SMART" id="SM00184">
    <property type="entry name" value="RING"/>
    <property type="match status" value="1"/>
</dbReference>
<keyword evidence="1" id="KW-0479">Metal-binding</keyword>
<sequence>MEEENSGEPILAALLTLSHTQFSNLARALASDSLFRLHRLRGLLLSPSRFLRTLTYIESLSLPEKTHLIARLLLRSLHRLTHHFMYHGRAQSAGAFGGVQDYDAGLLLFTLCQLSDSQRLRLAEASDWRGVVADHVAQEALRFSGLGSGEWAVVAPYVDAVVKCRCFIEAAGDGREKGEGRAAAAASVVVSLGDAVVDGGGGGGGSGGGGRECVICKEEMMEACELPCSHVFHWICIARWLRKNNTCPCCRLELPTDDVFCEIRRLWKLVVARSRFDPRGDCNPKNPFNYS</sequence>
<dbReference type="Gene3D" id="3.30.40.10">
    <property type="entry name" value="Zinc/RING finger domain, C3HC4 (zinc finger)"/>
    <property type="match status" value="1"/>
</dbReference>
<dbReference type="GO" id="GO:0005737">
    <property type="term" value="C:cytoplasm"/>
    <property type="evidence" value="ECO:0007669"/>
    <property type="project" value="TreeGrafter"/>
</dbReference>
<comment type="caution">
    <text evidence="6">The sequence shown here is derived from an EMBL/GenBank/DDBJ whole genome shotgun (WGS) entry which is preliminary data.</text>
</comment>
<organism evidence="6 7">
    <name type="scientific">Aristolochia fimbriata</name>
    <name type="common">White veined hardy Dutchman's pipe vine</name>
    <dbReference type="NCBI Taxonomy" id="158543"/>
    <lineage>
        <taxon>Eukaryota</taxon>
        <taxon>Viridiplantae</taxon>
        <taxon>Streptophyta</taxon>
        <taxon>Embryophyta</taxon>
        <taxon>Tracheophyta</taxon>
        <taxon>Spermatophyta</taxon>
        <taxon>Magnoliopsida</taxon>
        <taxon>Magnoliidae</taxon>
        <taxon>Piperales</taxon>
        <taxon>Aristolochiaceae</taxon>
        <taxon>Aristolochia</taxon>
    </lineage>
</organism>
<keyword evidence="2 4" id="KW-0863">Zinc-finger</keyword>
<dbReference type="GO" id="GO:0008270">
    <property type="term" value="F:zinc ion binding"/>
    <property type="evidence" value="ECO:0007669"/>
    <property type="project" value="UniProtKB-KW"/>
</dbReference>
<feature type="domain" description="RING-type" evidence="5">
    <location>
        <begin position="213"/>
        <end position="251"/>
    </location>
</feature>
<evidence type="ECO:0000256" key="3">
    <source>
        <dbReference type="ARBA" id="ARBA00022833"/>
    </source>
</evidence>
<dbReference type="Pfam" id="PF13639">
    <property type="entry name" value="zf-RING_2"/>
    <property type="match status" value="1"/>
</dbReference>
<dbReference type="PANTHER" id="PTHR15710:SF67">
    <property type="entry name" value="E3 UBIQUITIN-PROTEIN LIGASE SGR9, AMYLOPLASTIC"/>
    <property type="match status" value="1"/>
</dbReference>
<dbReference type="AlphaFoldDB" id="A0AAV7F1X5"/>
<accession>A0AAV7F1X5</accession>
<dbReference type="SUPFAM" id="SSF57850">
    <property type="entry name" value="RING/U-box"/>
    <property type="match status" value="1"/>
</dbReference>
<evidence type="ECO:0000256" key="2">
    <source>
        <dbReference type="ARBA" id="ARBA00022771"/>
    </source>
</evidence>
<dbReference type="Proteomes" id="UP000825729">
    <property type="component" value="Unassembled WGS sequence"/>
</dbReference>
<dbReference type="EMBL" id="JAINDJ010000003">
    <property type="protein sequence ID" value="KAG9453797.1"/>
    <property type="molecule type" value="Genomic_DNA"/>
</dbReference>
<evidence type="ECO:0000259" key="5">
    <source>
        <dbReference type="PROSITE" id="PS50089"/>
    </source>
</evidence>
<evidence type="ECO:0000313" key="6">
    <source>
        <dbReference type="EMBL" id="KAG9453797.1"/>
    </source>
</evidence>
<dbReference type="InterPro" id="IPR013083">
    <property type="entry name" value="Znf_RING/FYVE/PHD"/>
</dbReference>
<protein>
    <recommendedName>
        <fullName evidence="5">RING-type domain-containing protein</fullName>
    </recommendedName>
</protein>
<evidence type="ECO:0000256" key="4">
    <source>
        <dbReference type="PROSITE-ProRule" id="PRU00175"/>
    </source>
</evidence>
<dbReference type="InterPro" id="IPR001841">
    <property type="entry name" value="Znf_RING"/>
</dbReference>
<proteinExistence type="predicted"/>